<dbReference type="KEGG" id="dvn:HQ394_08880"/>
<evidence type="ECO:0000313" key="2">
    <source>
        <dbReference type="Proteomes" id="UP000516369"/>
    </source>
</evidence>
<dbReference type="Proteomes" id="UP000516369">
    <property type="component" value="Chromosome"/>
</dbReference>
<reference evidence="1 2" key="1">
    <citation type="submission" date="2020-05" db="EMBL/GenBank/DDBJ databases">
        <title>Complete closed genome sequence of Defluviicoccus vanus.</title>
        <authorList>
            <person name="Bessarab I."/>
            <person name="Arumugam K."/>
            <person name="Maszenan A.M."/>
            <person name="Seviour R.J."/>
            <person name="Williams R.B."/>
        </authorList>
    </citation>
    <scope>NUCLEOTIDE SEQUENCE [LARGE SCALE GENOMIC DNA]</scope>
    <source>
        <strain evidence="1 2">Ben 114</strain>
    </source>
</reference>
<protein>
    <submittedName>
        <fullName evidence="1">Uncharacterized protein</fullName>
    </submittedName>
</protein>
<accession>A0A7H1N128</accession>
<organism evidence="1 2">
    <name type="scientific">Defluviicoccus vanus</name>
    <dbReference type="NCBI Taxonomy" id="111831"/>
    <lineage>
        <taxon>Bacteria</taxon>
        <taxon>Pseudomonadati</taxon>
        <taxon>Pseudomonadota</taxon>
        <taxon>Alphaproteobacteria</taxon>
        <taxon>Rhodospirillales</taxon>
        <taxon>Rhodospirillaceae</taxon>
        <taxon>Defluviicoccus</taxon>
    </lineage>
</organism>
<sequence length="48" mass="5318">MLRNGNTQVAMQSAFQIRNTTTWQDFVYRAGSSSREPVAMVANPAVTN</sequence>
<dbReference type="AlphaFoldDB" id="A0A7H1N128"/>
<dbReference type="EMBL" id="CP053923">
    <property type="protein sequence ID" value="QNT69414.1"/>
    <property type="molecule type" value="Genomic_DNA"/>
</dbReference>
<gene>
    <name evidence="1" type="ORF">HQ394_08880</name>
</gene>
<proteinExistence type="predicted"/>
<name>A0A7H1N128_9PROT</name>
<keyword evidence="2" id="KW-1185">Reference proteome</keyword>
<evidence type="ECO:0000313" key="1">
    <source>
        <dbReference type="EMBL" id="QNT69414.1"/>
    </source>
</evidence>